<feature type="transmembrane region" description="Helical" evidence="1">
    <location>
        <begin position="12"/>
        <end position="34"/>
    </location>
</feature>
<feature type="transmembrane region" description="Helical" evidence="1">
    <location>
        <begin position="325"/>
        <end position="346"/>
    </location>
</feature>
<feature type="transmembrane region" description="Helical" evidence="1">
    <location>
        <begin position="111"/>
        <end position="131"/>
    </location>
</feature>
<dbReference type="Proteomes" id="UP000776629">
    <property type="component" value="Unassembled WGS sequence"/>
</dbReference>
<name>A0ABS2EQC4_9LACO</name>
<keyword evidence="1" id="KW-0812">Transmembrane</keyword>
<feature type="transmembrane region" description="Helical" evidence="1">
    <location>
        <begin position="297"/>
        <end position="318"/>
    </location>
</feature>
<reference evidence="2 3" key="1">
    <citation type="journal article" date="2021" name="Sci. Rep.">
        <title>The distribution of antibiotic resistance genes in chicken gut microbiota commensals.</title>
        <authorList>
            <person name="Juricova H."/>
            <person name="Matiasovicova J."/>
            <person name="Kubasova T."/>
            <person name="Cejkova D."/>
            <person name="Rychlik I."/>
        </authorList>
    </citation>
    <scope>NUCLEOTIDE SEQUENCE [LARGE SCALE GENOMIC DNA]</scope>
    <source>
        <strain evidence="2 3">An810</strain>
    </source>
</reference>
<accession>A0ABS2EQC4</accession>
<feature type="transmembrane region" description="Helical" evidence="1">
    <location>
        <begin position="383"/>
        <end position="403"/>
    </location>
</feature>
<protein>
    <submittedName>
        <fullName evidence="2">YfhO family protein</fullName>
    </submittedName>
</protein>
<comment type="caution">
    <text evidence="2">The sequence shown here is derived from an EMBL/GenBank/DDBJ whole genome shotgun (WGS) entry which is preliminary data.</text>
</comment>
<feature type="transmembrane region" description="Helical" evidence="1">
    <location>
        <begin position="409"/>
        <end position="426"/>
    </location>
</feature>
<organism evidence="2 3">
    <name type="scientific">Limosilactobacillus alvi</name>
    <dbReference type="NCBI Taxonomy" id="990412"/>
    <lineage>
        <taxon>Bacteria</taxon>
        <taxon>Bacillati</taxon>
        <taxon>Bacillota</taxon>
        <taxon>Bacilli</taxon>
        <taxon>Lactobacillales</taxon>
        <taxon>Lactobacillaceae</taxon>
        <taxon>Limosilactobacillus</taxon>
    </lineage>
</organism>
<evidence type="ECO:0000313" key="3">
    <source>
        <dbReference type="Proteomes" id="UP000776629"/>
    </source>
</evidence>
<dbReference type="PANTHER" id="PTHR38454:SF1">
    <property type="entry name" value="INTEGRAL MEMBRANE PROTEIN"/>
    <property type="match status" value="1"/>
</dbReference>
<feature type="transmembrane region" description="Helical" evidence="1">
    <location>
        <begin position="937"/>
        <end position="959"/>
    </location>
</feature>
<feature type="transmembrane region" description="Helical" evidence="1">
    <location>
        <begin position="358"/>
        <end position="376"/>
    </location>
</feature>
<dbReference type="RefSeq" id="WP_204776722.1">
    <property type="nucleotide sequence ID" value="NZ_JACJJQ010000029.1"/>
</dbReference>
<gene>
    <name evidence="2" type="ORF">H5993_06590</name>
</gene>
<feature type="transmembrane region" description="Helical" evidence="1">
    <location>
        <begin position="164"/>
        <end position="183"/>
    </location>
</feature>
<dbReference type="InterPro" id="IPR018580">
    <property type="entry name" value="Uncharacterised_YfhO"/>
</dbReference>
<evidence type="ECO:0000313" key="2">
    <source>
        <dbReference type="EMBL" id="MBM6754421.1"/>
    </source>
</evidence>
<feature type="transmembrane region" description="Helical" evidence="1">
    <location>
        <begin position="438"/>
        <end position="455"/>
    </location>
</feature>
<dbReference type="EMBL" id="JACJJQ010000029">
    <property type="protein sequence ID" value="MBM6754421.1"/>
    <property type="molecule type" value="Genomic_DNA"/>
</dbReference>
<keyword evidence="3" id="KW-1185">Reference proteome</keyword>
<keyword evidence="1" id="KW-0472">Membrane</keyword>
<dbReference type="PANTHER" id="PTHR38454">
    <property type="entry name" value="INTEGRAL MEMBRANE PROTEIN-RELATED"/>
    <property type="match status" value="1"/>
</dbReference>
<dbReference type="Pfam" id="PF09586">
    <property type="entry name" value="YfhO"/>
    <property type="match status" value="1"/>
</dbReference>
<proteinExistence type="predicted"/>
<feature type="transmembrane region" description="Helical" evidence="1">
    <location>
        <begin position="234"/>
        <end position="254"/>
    </location>
</feature>
<evidence type="ECO:0000256" key="1">
    <source>
        <dbReference type="SAM" id="Phobius"/>
    </source>
</evidence>
<sequence length="964" mass="110257">MEFTFKKQRNYRVYLFYTAVFILIALTMYGTYLFTGNSLIWNKDPLNQHLPLLAEYRKELGTFIQHPFKTHPMWSWKMGLGADTFSIFSYYTIGDVFTYLAFLFPVTKLVMAYQLMIILRLYCAGLAFIWFARHFQLKDWVMVAGSVVYLVNSYLLYASLAQPFFTTTFILFPILVVQTERVLKGGSWWPLAGAFFWMLVNNYYLAYVLGLGTIIFLVLRIATHYRHRLDWGVTILKLALATITSLLLSAVLLIPEIITVMHSTRAGSLFANGLKTYPAYYYLFLPKSLINGGQWSFMFWSALGIVSIGFLGIVYIYLNVRRYPLIAVALVLAFVMLLIPAVGAFFNGMMAASNRWTLLIYSPLSMAVCFLLQNAGDLSRHQLLIMTWVTIGYLLVVLISYFFKNDPALFVPVICLLGSLLILWLLHSQVIVHPARWLMALLLANAGFNAIYAAFPYNGDFASAMLTKGQYQAITKQRYGGLDQGLSKSPTYRVSTISQNEIIPDILNDNDLSTGLHNIDSYYSLQNQYLGDFSRSLQNTQYQANVPLRQVDDRSVWLNFLGVRYLFVQSNGDNALKWPQGYFLDQSTEPQYDYDAPQPSNATQKTDLTPIQTNRLKTNQAFPLIYWQDQAISKHRYQKLSPTEKERALASGVVADNQAIKGLTNANLKGNVIKVKSQIISNRFNVINPHHLQLLDADETYKLVFPDVAKKAVKKQLRQTELHVEFASIKYHPLTLKEQLKAEIDHLHQTAQFNPGGMINHWSAYYKYWRYHLINGSPDMSYSLQIKSKYGTEKITQPKQSVLSFFKVVKNGTMNIGYFEKDFPQQLTFIPTKLGTYDLKYQVVAEKLGTKYQKEVKTIQNHRLKNLKFETNQISGEITTPRVGILTSSIPYSSGWEAKVDGKVVKTIRTNQAFLGVRLPAGHHRIVFTYHVPGLRIGVIISLFGLLWTFLMAVITWLVRRQPK</sequence>
<keyword evidence="1" id="KW-1133">Transmembrane helix</keyword>
<feature type="transmembrane region" description="Helical" evidence="1">
    <location>
        <begin position="203"/>
        <end position="222"/>
    </location>
</feature>